<organism evidence="3 4">
    <name type="scientific">Populibacterium corticicola</name>
    <dbReference type="NCBI Taxonomy" id="1812826"/>
    <lineage>
        <taxon>Bacteria</taxon>
        <taxon>Bacillati</taxon>
        <taxon>Actinomycetota</taxon>
        <taxon>Actinomycetes</taxon>
        <taxon>Micrococcales</taxon>
        <taxon>Jonesiaceae</taxon>
        <taxon>Populibacterium</taxon>
    </lineage>
</organism>
<accession>A0ABW5XHI1</accession>
<dbReference type="EMBL" id="JBHUOP010000005">
    <property type="protein sequence ID" value="MFD2841323.1"/>
    <property type="molecule type" value="Genomic_DNA"/>
</dbReference>
<feature type="domain" description="FHA" evidence="2">
    <location>
        <begin position="312"/>
        <end position="373"/>
    </location>
</feature>
<dbReference type="Gene3D" id="2.60.200.20">
    <property type="match status" value="1"/>
</dbReference>
<evidence type="ECO:0000259" key="2">
    <source>
        <dbReference type="PROSITE" id="PS50006"/>
    </source>
</evidence>
<dbReference type="Pfam" id="PF00498">
    <property type="entry name" value="FHA"/>
    <property type="match status" value="1"/>
</dbReference>
<gene>
    <name evidence="3" type="ORF">ACFSYH_12190</name>
</gene>
<keyword evidence="1" id="KW-0597">Phosphoprotein</keyword>
<dbReference type="InterPro" id="IPR000253">
    <property type="entry name" value="FHA_dom"/>
</dbReference>
<dbReference type="SMART" id="SM00240">
    <property type="entry name" value="FHA"/>
    <property type="match status" value="1"/>
</dbReference>
<dbReference type="Proteomes" id="UP001597391">
    <property type="component" value="Unassembled WGS sequence"/>
</dbReference>
<dbReference type="SUPFAM" id="SSF49879">
    <property type="entry name" value="SMAD/FHA domain"/>
    <property type="match status" value="1"/>
</dbReference>
<sequence length="406" mass="43272">MAHTYGPGAGYVVAKGDYLIFLPDDAKPDTLRELWLAQSQVKTKGFLGALSAVAKSLDPTLERLPRFAVVELGDQTQVSQTARIAVCGELNVVVEHASGVPASVFRGNGAAMWLEEQVADAVSFRISSGSPETTRDIDPVPFAPLRGLHENLPEGLDPENVSSHKVLLPLAEGIVRADMVAWSFEPVAARGTPTRAVSVQSARSLDDLGQTLAELPEEWFGQGEDDVYEDSEVDPTPIGPVPVHEAATQVFGTPPPDVMPTEVIATAAEIAAAHVAAAQTTAFETANAAAYAVHQGYVRFSHGEVIELGVPLVIGRKPTHEGSGAQPFARMVSVPSPSKDISRNHLLIRVEQGHVLAQDLGSVNGTLLRRSGQPDRQLQSQQATLILSDDVLDLGDGVTLTFEQLR</sequence>
<proteinExistence type="predicted"/>
<protein>
    <submittedName>
        <fullName evidence="3">FHA domain-containing protein</fullName>
    </submittedName>
</protein>
<keyword evidence="4" id="KW-1185">Reference proteome</keyword>
<dbReference type="RefSeq" id="WP_377467270.1">
    <property type="nucleotide sequence ID" value="NZ_JBHUOP010000005.1"/>
</dbReference>
<evidence type="ECO:0000256" key="1">
    <source>
        <dbReference type="ARBA" id="ARBA00022553"/>
    </source>
</evidence>
<comment type="caution">
    <text evidence="3">The sequence shown here is derived from an EMBL/GenBank/DDBJ whole genome shotgun (WGS) entry which is preliminary data.</text>
</comment>
<reference evidence="4" key="1">
    <citation type="journal article" date="2019" name="Int. J. Syst. Evol. Microbiol.">
        <title>The Global Catalogue of Microorganisms (GCM) 10K type strain sequencing project: providing services to taxonomists for standard genome sequencing and annotation.</title>
        <authorList>
            <consortium name="The Broad Institute Genomics Platform"/>
            <consortium name="The Broad Institute Genome Sequencing Center for Infectious Disease"/>
            <person name="Wu L."/>
            <person name="Ma J."/>
        </authorList>
    </citation>
    <scope>NUCLEOTIDE SEQUENCE [LARGE SCALE GENOMIC DNA]</scope>
    <source>
        <strain evidence="4">KCTC 33576</strain>
    </source>
</reference>
<name>A0ABW5XHI1_9MICO</name>
<evidence type="ECO:0000313" key="3">
    <source>
        <dbReference type="EMBL" id="MFD2841323.1"/>
    </source>
</evidence>
<dbReference type="InterPro" id="IPR008984">
    <property type="entry name" value="SMAD_FHA_dom_sf"/>
</dbReference>
<dbReference type="PROSITE" id="PS50006">
    <property type="entry name" value="FHA_DOMAIN"/>
    <property type="match status" value="1"/>
</dbReference>
<dbReference type="CDD" id="cd00060">
    <property type="entry name" value="FHA"/>
    <property type="match status" value="1"/>
</dbReference>
<evidence type="ECO:0000313" key="4">
    <source>
        <dbReference type="Proteomes" id="UP001597391"/>
    </source>
</evidence>